<dbReference type="InterPro" id="IPR043129">
    <property type="entry name" value="ATPase_NBD"/>
</dbReference>
<sequence length="1092" mass="123717">MTSAYTSNLSALLLPKLKDECDVKAGNPGNWDSQPPKAFNDVASSLDYKAPGEVKSVSSVPTIWARPLSMEMALHNDAYPIREQMIIQWQGMLAALALAEVRGFSIKAQLLELGTKKDSHVFAHSLYELLPDDGNRLYTFNNGKHPWEDLYIFTWNNQPVGMSSPSTLVAPSEQGKWEGLPWWNANTLQFQPLHNYLNDTEKSQLVFWLDNLRQEIRRYNGDSQAINRIVGLVNNFISSLGVTATTNFRLSDNPAYFEVELNRGALAALNLPIKAESRESNVRIVPSLVKQNVLPLLIIDASIATAWNEPQQNICVYEGKNLAAFRPEDIETWNKSRKVICLESKDLFLPELKFIDQEGILPGALLPEGTQTLVFNNRNITPLIPLNPILLNYFTPEDLTKKLKLQLVNNGAGGSQVRVTLTLPLYGVKGEKAPQNFYLVKDYYLDEENIIYQVPVLEVWPDFRAEGWKEYYGFYYDAEYGEETFQISFPTAKNTHTFKEGQGSYQVVSLEEFPALIECKDTYTNTIGLILLPTPEKVTLTGEWVVGIDFGTSFTNVYVNKNDRVVERLELENLHKKITDVSIDTRFPVLFEFFIPESFIPIDKPFPMSTVLTTRGAKKAKDEQVIPIFDGRLYVPNLQHFAPQETWIKTNLKWTTTNLNDNQLFLKHLALHIAAIAAKNGVKKIQWSLSFPSAFSPKEQQNYAITWQRLTKELAAKTGIIQNSPAKDDSTYFRTESLAVAQYFAEQEGYDLVNTTCIDMGGGTSDISIWQDDQLLHQCSVLLAGSHLFSQFIEMNPNFLKKLDTNTKDTKDWTKLKGYAFNAKLDVWMRLEATNWLEIKRDKFEEDKDFQGLISLMAIGVCGLYFYVGQILSVLHQEGKYSLDEITPVYIGGNASRLLNWLAEGGEFDRNSEINGLLSRMMSIASGFPDTEELTSLSQNPKDEAACGLVLKDRKLQGLGKKEKDPIIAGEDCTISGEKFGWQERLEFKGKSISKYEIPELTQLKLFLNAFHASLDELGIDGIKPLKGYELKEYPDDPDPDYNQKLWRATERELRNSLNAIKGNVEDIREEPPFIIALKALLRVLGKEWSSQ</sequence>
<proteinExistence type="predicted"/>
<comment type="caution">
    <text evidence="1">The sequence shown here is derived from an EMBL/GenBank/DDBJ whole genome shotgun (WGS) entry which is preliminary data.</text>
</comment>
<dbReference type="SUPFAM" id="SSF53067">
    <property type="entry name" value="Actin-like ATPase domain"/>
    <property type="match status" value="1"/>
</dbReference>
<organism evidence="1 2">
    <name type="scientific">Nodularia harveyana UHCC-0300</name>
    <dbReference type="NCBI Taxonomy" id="2974287"/>
    <lineage>
        <taxon>Bacteria</taxon>
        <taxon>Bacillati</taxon>
        <taxon>Cyanobacteriota</taxon>
        <taxon>Cyanophyceae</taxon>
        <taxon>Nostocales</taxon>
        <taxon>Nodulariaceae</taxon>
        <taxon>Nodularia</taxon>
    </lineage>
</organism>
<protein>
    <submittedName>
        <fullName evidence="1">Uncharacterized protein</fullName>
    </submittedName>
</protein>
<evidence type="ECO:0000313" key="1">
    <source>
        <dbReference type="EMBL" id="MEA5583288.1"/>
    </source>
</evidence>
<dbReference type="RefSeq" id="WP_323197586.1">
    <property type="nucleotide sequence ID" value="NZ_JAYGHG010000038.1"/>
</dbReference>
<evidence type="ECO:0000313" key="2">
    <source>
        <dbReference type="Proteomes" id="UP001302120"/>
    </source>
</evidence>
<accession>A0ABU5UIW2</accession>
<name>A0ABU5UIW2_9CYAN</name>
<gene>
    <name evidence="1" type="ORF">VB620_18320</name>
</gene>
<keyword evidence="2" id="KW-1185">Reference proteome</keyword>
<dbReference type="Proteomes" id="UP001302120">
    <property type="component" value="Unassembled WGS sequence"/>
</dbReference>
<reference evidence="1 2" key="1">
    <citation type="submission" date="2023-12" db="EMBL/GenBank/DDBJ databases">
        <title>Baltic Sea Cyanobacteria.</title>
        <authorList>
            <person name="Delbaje E."/>
            <person name="Fewer D.P."/>
            <person name="Shishido T.K."/>
        </authorList>
    </citation>
    <scope>NUCLEOTIDE SEQUENCE [LARGE SCALE GENOMIC DNA]</scope>
    <source>
        <strain evidence="1 2">UHCC-0300</strain>
    </source>
</reference>
<dbReference type="EMBL" id="JAYGHG010000038">
    <property type="protein sequence ID" value="MEA5583288.1"/>
    <property type="molecule type" value="Genomic_DNA"/>
</dbReference>